<dbReference type="Pfam" id="PF12874">
    <property type="entry name" value="zf-met"/>
    <property type="match status" value="1"/>
</dbReference>
<dbReference type="PANTHER" id="PTHR24379:SF121">
    <property type="entry name" value="C2H2-TYPE DOMAIN-CONTAINING PROTEIN"/>
    <property type="match status" value="1"/>
</dbReference>
<dbReference type="PROSITE" id="PS50157">
    <property type="entry name" value="ZINC_FINGER_C2H2_2"/>
    <property type="match status" value="11"/>
</dbReference>
<feature type="domain" description="C2H2-type" evidence="9">
    <location>
        <begin position="386"/>
        <end position="413"/>
    </location>
</feature>
<sequence>MEIAKSDSPPAVSNDNDSAGNSTHQEEPIKHENEKFACAQCSVLFINENELKIHKMIHSDIHHCLVCNQFVKNRYQFVGHVRKHMSSKPFQCPNCERSFTSHRETRLHQRVHNDDRPFMCTECGKSFKTSSTLSDHKVVHTGEKKFKCKICDGCFATCTSLRRHTRVMHETVRSFPCKFCNEAFSSKQAVKQHLLLHTDEDIEDGPTKQGVDSKQAGYCEYCATKTYYFNLKDHIAQAHQPRTCKICNNVFYDEKSMQNHNKSHLELPTKEDLVCGACGKQFEFPRYLKAHLKRHEDDYKKYKCDLCGKGFSSNRDLKDHINVHTDVKDYNCEICGKAFRTKQCVKKHMPIHSDKRPYQCKVCVKSFKKYSILSKHYLTHSGAKPHGCQVCGKRYKSKESLRVHMQSHDKEDIVLVQDDPDYIDDISDEMEEGGELVS</sequence>
<evidence type="ECO:0000313" key="10">
    <source>
        <dbReference type="EMBL" id="VEN34269.1"/>
    </source>
</evidence>
<dbReference type="EMBL" id="CAACVG010000553">
    <property type="protein sequence ID" value="VEN34269.1"/>
    <property type="molecule type" value="Genomic_DNA"/>
</dbReference>
<evidence type="ECO:0000256" key="4">
    <source>
        <dbReference type="ARBA" id="ARBA00022771"/>
    </source>
</evidence>
<evidence type="ECO:0000256" key="7">
    <source>
        <dbReference type="PROSITE-ProRule" id="PRU00042"/>
    </source>
</evidence>
<dbReference type="PANTHER" id="PTHR24379">
    <property type="entry name" value="KRAB AND ZINC FINGER DOMAIN-CONTAINING"/>
    <property type="match status" value="1"/>
</dbReference>
<keyword evidence="11" id="KW-1185">Reference proteome</keyword>
<evidence type="ECO:0000256" key="8">
    <source>
        <dbReference type="SAM" id="MobiDB-lite"/>
    </source>
</evidence>
<dbReference type="FunFam" id="3.30.160.60:FF:000065">
    <property type="entry name" value="B-cell CLL/lymphoma 6, member B"/>
    <property type="match status" value="1"/>
</dbReference>
<dbReference type="OrthoDB" id="6651342at2759"/>
<evidence type="ECO:0000256" key="6">
    <source>
        <dbReference type="ARBA" id="ARBA00023242"/>
    </source>
</evidence>
<evidence type="ECO:0000256" key="5">
    <source>
        <dbReference type="ARBA" id="ARBA00022833"/>
    </source>
</evidence>
<dbReference type="InterPro" id="IPR036236">
    <property type="entry name" value="Znf_C2H2_sf"/>
</dbReference>
<dbReference type="InterPro" id="IPR013087">
    <property type="entry name" value="Znf_C2H2_type"/>
</dbReference>
<feature type="domain" description="C2H2-type" evidence="9">
    <location>
        <begin position="330"/>
        <end position="357"/>
    </location>
</feature>
<feature type="domain" description="C2H2-type" evidence="9">
    <location>
        <begin position="358"/>
        <end position="385"/>
    </location>
</feature>
<dbReference type="Pfam" id="PF13894">
    <property type="entry name" value="zf-C2H2_4"/>
    <property type="match status" value="1"/>
</dbReference>
<proteinExistence type="predicted"/>
<organism evidence="10 11">
    <name type="scientific">Callosobruchus maculatus</name>
    <name type="common">Southern cowpea weevil</name>
    <name type="synonym">Pulse bruchid</name>
    <dbReference type="NCBI Taxonomy" id="64391"/>
    <lineage>
        <taxon>Eukaryota</taxon>
        <taxon>Metazoa</taxon>
        <taxon>Ecdysozoa</taxon>
        <taxon>Arthropoda</taxon>
        <taxon>Hexapoda</taxon>
        <taxon>Insecta</taxon>
        <taxon>Pterygota</taxon>
        <taxon>Neoptera</taxon>
        <taxon>Endopterygota</taxon>
        <taxon>Coleoptera</taxon>
        <taxon>Polyphaga</taxon>
        <taxon>Cucujiformia</taxon>
        <taxon>Chrysomeloidea</taxon>
        <taxon>Chrysomelidae</taxon>
        <taxon>Bruchinae</taxon>
        <taxon>Bruchini</taxon>
        <taxon>Callosobruchus</taxon>
    </lineage>
</organism>
<protein>
    <recommendedName>
        <fullName evidence="9">C2H2-type domain-containing protein</fullName>
    </recommendedName>
</protein>
<evidence type="ECO:0000256" key="2">
    <source>
        <dbReference type="ARBA" id="ARBA00022723"/>
    </source>
</evidence>
<feature type="domain" description="C2H2-type" evidence="9">
    <location>
        <begin position="175"/>
        <end position="202"/>
    </location>
</feature>
<evidence type="ECO:0000256" key="1">
    <source>
        <dbReference type="ARBA" id="ARBA00004123"/>
    </source>
</evidence>
<keyword evidence="5" id="KW-0862">Zinc</keyword>
<feature type="domain" description="C2H2-type" evidence="9">
    <location>
        <begin position="36"/>
        <end position="63"/>
    </location>
</feature>
<comment type="subcellular location">
    <subcellularLocation>
        <location evidence="1">Nucleus</location>
    </subcellularLocation>
</comment>
<keyword evidence="4 7" id="KW-0863">Zinc-finger</keyword>
<dbReference type="Gene3D" id="3.30.160.60">
    <property type="entry name" value="Classic Zinc Finger"/>
    <property type="match status" value="10"/>
</dbReference>
<dbReference type="GO" id="GO:0008270">
    <property type="term" value="F:zinc ion binding"/>
    <property type="evidence" value="ECO:0007669"/>
    <property type="project" value="UniProtKB-KW"/>
</dbReference>
<keyword evidence="3" id="KW-0677">Repeat</keyword>
<reference evidence="10 11" key="1">
    <citation type="submission" date="2019-01" db="EMBL/GenBank/DDBJ databases">
        <authorList>
            <person name="Sayadi A."/>
        </authorList>
    </citation>
    <scope>NUCLEOTIDE SEQUENCE [LARGE SCALE GENOMIC DNA]</scope>
</reference>
<feature type="domain" description="C2H2-type" evidence="9">
    <location>
        <begin position="302"/>
        <end position="329"/>
    </location>
</feature>
<dbReference type="SUPFAM" id="SSF57667">
    <property type="entry name" value="beta-beta-alpha zinc fingers"/>
    <property type="match status" value="7"/>
</dbReference>
<dbReference type="GO" id="GO:0005634">
    <property type="term" value="C:nucleus"/>
    <property type="evidence" value="ECO:0007669"/>
    <property type="project" value="UniProtKB-SubCell"/>
</dbReference>
<dbReference type="SMART" id="SM00355">
    <property type="entry name" value="ZnF_C2H2"/>
    <property type="match status" value="13"/>
</dbReference>
<keyword evidence="2" id="KW-0479">Metal-binding</keyword>
<feature type="domain" description="C2H2-type" evidence="9">
    <location>
        <begin position="146"/>
        <end position="174"/>
    </location>
</feature>
<feature type="region of interest" description="Disordered" evidence="8">
    <location>
        <begin position="1"/>
        <end position="29"/>
    </location>
</feature>
<evidence type="ECO:0000313" key="11">
    <source>
        <dbReference type="Proteomes" id="UP000410492"/>
    </source>
</evidence>
<feature type="domain" description="C2H2-type" evidence="9">
    <location>
        <begin position="273"/>
        <end position="300"/>
    </location>
</feature>
<feature type="domain" description="C2H2-type" evidence="9">
    <location>
        <begin position="90"/>
        <end position="117"/>
    </location>
</feature>
<feature type="domain" description="C2H2-type" evidence="9">
    <location>
        <begin position="62"/>
        <end position="89"/>
    </location>
</feature>
<evidence type="ECO:0000256" key="3">
    <source>
        <dbReference type="ARBA" id="ARBA00022737"/>
    </source>
</evidence>
<dbReference type="Proteomes" id="UP000410492">
    <property type="component" value="Unassembled WGS sequence"/>
</dbReference>
<dbReference type="FunFam" id="3.30.160.60:FF:000100">
    <property type="entry name" value="Zinc finger 45-like"/>
    <property type="match status" value="3"/>
</dbReference>
<feature type="domain" description="C2H2-type" evidence="9">
    <location>
        <begin position="118"/>
        <end position="145"/>
    </location>
</feature>
<gene>
    <name evidence="10" type="ORF">CALMAC_LOCUS523</name>
</gene>
<dbReference type="FunFam" id="3.30.160.60:FF:000145">
    <property type="entry name" value="Zinc finger protein 574"/>
    <property type="match status" value="1"/>
</dbReference>
<evidence type="ECO:0000259" key="9">
    <source>
        <dbReference type="PROSITE" id="PS50157"/>
    </source>
</evidence>
<name>A0A653BFS8_CALMS</name>
<feature type="compositionally biased region" description="Polar residues" evidence="8">
    <location>
        <begin position="11"/>
        <end position="23"/>
    </location>
</feature>
<dbReference type="FunFam" id="3.30.160.60:FF:000454">
    <property type="entry name" value="Zinc finger protein 624"/>
    <property type="match status" value="1"/>
</dbReference>
<dbReference type="Pfam" id="PF00096">
    <property type="entry name" value="zf-C2H2"/>
    <property type="match status" value="7"/>
</dbReference>
<dbReference type="PROSITE" id="PS00028">
    <property type="entry name" value="ZINC_FINGER_C2H2_1"/>
    <property type="match status" value="12"/>
</dbReference>
<dbReference type="AlphaFoldDB" id="A0A653BFS8"/>
<keyword evidence="6" id="KW-0539">Nucleus</keyword>
<accession>A0A653BFS8</accession>